<accession>A0A4R6INH6</accession>
<dbReference type="EMBL" id="SNWP01000015">
    <property type="protein sequence ID" value="TDO23661.1"/>
    <property type="molecule type" value="Genomic_DNA"/>
</dbReference>
<keyword evidence="2" id="KW-1185">Reference proteome</keyword>
<comment type="caution">
    <text evidence="1">The sequence shown here is derived from an EMBL/GenBank/DDBJ whole genome shotgun (WGS) entry which is preliminary data.</text>
</comment>
<proteinExistence type="predicted"/>
<dbReference type="AlphaFoldDB" id="A0A4R6INH6"/>
<name>A0A4R6INH6_9BACT</name>
<evidence type="ECO:0000313" key="2">
    <source>
        <dbReference type="Proteomes" id="UP000295741"/>
    </source>
</evidence>
<dbReference type="OrthoDB" id="1523452at2"/>
<protein>
    <submittedName>
        <fullName evidence="1">WbqC-like protein</fullName>
    </submittedName>
</protein>
<sequence length="202" mass="24659">MNKLIIEYQYFGSIDYINTLFKFSNIEFEVCETFQKMSFRNRMVLAGSNGLVNLSVPLEKGRDQKQLLKDVRISYSLPWQQQHWRTIESCYNRSPFYEYYRDWLEGFYQRRHVFLLDLNREIMEWLQKLLKPVTHFSETSGFIQNYPSGTTDYRNRWLPRNFQEEPIRFRYQQVFEDRIGFQPNLSILDILFCNGRLFISEF</sequence>
<dbReference type="InterPro" id="IPR014985">
    <property type="entry name" value="WbqC"/>
</dbReference>
<dbReference type="Proteomes" id="UP000295741">
    <property type="component" value="Unassembled WGS sequence"/>
</dbReference>
<reference evidence="1 2" key="1">
    <citation type="submission" date="2019-03" db="EMBL/GenBank/DDBJ databases">
        <title>Genomic Encyclopedia of Archaeal and Bacterial Type Strains, Phase II (KMG-II): from individual species to whole genera.</title>
        <authorList>
            <person name="Goeker M."/>
        </authorList>
    </citation>
    <scope>NUCLEOTIDE SEQUENCE [LARGE SCALE GENOMIC DNA]</scope>
    <source>
        <strain evidence="1 2">DSM 28323</strain>
    </source>
</reference>
<dbReference type="RefSeq" id="WP_133475832.1">
    <property type="nucleotide sequence ID" value="NZ_SNWP01000015.1"/>
</dbReference>
<evidence type="ECO:0000313" key="1">
    <source>
        <dbReference type="EMBL" id="TDO23661.1"/>
    </source>
</evidence>
<dbReference type="Pfam" id="PF08889">
    <property type="entry name" value="WbqC"/>
    <property type="match status" value="1"/>
</dbReference>
<gene>
    <name evidence="1" type="ORF">BC659_3275</name>
</gene>
<organism evidence="1 2">
    <name type="scientific">Sediminibacterium goheungense</name>
    <dbReference type="NCBI Taxonomy" id="1086393"/>
    <lineage>
        <taxon>Bacteria</taxon>
        <taxon>Pseudomonadati</taxon>
        <taxon>Bacteroidota</taxon>
        <taxon>Chitinophagia</taxon>
        <taxon>Chitinophagales</taxon>
        <taxon>Chitinophagaceae</taxon>
        <taxon>Sediminibacterium</taxon>
    </lineage>
</organism>